<evidence type="ECO:0000313" key="4">
    <source>
        <dbReference type="WBParaSite" id="GPUH_0000805901-mRNA-1"/>
    </source>
</evidence>
<evidence type="ECO:0000313" key="3">
    <source>
        <dbReference type="Proteomes" id="UP000271098"/>
    </source>
</evidence>
<accession>A0A183DH59</accession>
<sequence>MKRIGPGQDGLATLRSGMSRQSCKFSPMLCGCGPRSDCQNASWTSEAAGYKTGSFSLLHFRLHLVFKCTTTSKRIFEAALTTATTMKTLPRGLFRAFLELKLAQQQRRTDAANSAPADHSETQRDFQQKRSRQPVRYAPDVFRVFDILNDRFR</sequence>
<dbReference type="Proteomes" id="UP000271098">
    <property type="component" value="Unassembled WGS sequence"/>
</dbReference>
<feature type="region of interest" description="Disordered" evidence="1">
    <location>
        <begin position="108"/>
        <end position="132"/>
    </location>
</feature>
<organism evidence="4">
    <name type="scientific">Gongylonema pulchrum</name>
    <dbReference type="NCBI Taxonomy" id="637853"/>
    <lineage>
        <taxon>Eukaryota</taxon>
        <taxon>Metazoa</taxon>
        <taxon>Ecdysozoa</taxon>
        <taxon>Nematoda</taxon>
        <taxon>Chromadorea</taxon>
        <taxon>Rhabditida</taxon>
        <taxon>Spirurina</taxon>
        <taxon>Spiruromorpha</taxon>
        <taxon>Spiruroidea</taxon>
        <taxon>Gongylonematidae</taxon>
        <taxon>Gongylonema</taxon>
    </lineage>
</organism>
<reference evidence="4" key="1">
    <citation type="submission" date="2016-06" db="UniProtKB">
        <authorList>
            <consortium name="WormBaseParasite"/>
        </authorList>
    </citation>
    <scope>IDENTIFICATION</scope>
</reference>
<feature type="compositionally biased region" description="Basic and acidic residues" evidence="1">
    <location>
        <begin position="118"/>
        <end position="128"/>
    </location>
</feature>
<dbReference type="EMBL" id="UYRT01022499">
    <property type="protein sequence ID" value="VDK60624.1"/>
    <property type="molecule type" value="Genomic_DNA"/>
</dbReference>
<gene>
    <name evidence="2" type="ORF">GPUH_LOCUS8053</name>
</gene>
<evidence type="ECO:0000313" key="2">
    <source>
        <dbReference type="EMBL" id="VDK60624.1"/>
    </source>
</evidence>
<reference evidence="2 3" key="2">
    <citation type="submission" date="2018-11" db="EMBL/GenBank/DDBJ databases">
        <authorList>
            <consortium name="Pathogen Informatics"/>
        </authorList>
    </citation>
    <scope>NUCLEOTIDE SEQUENCE [LARGE SCALE GENOMIC DNA]</scope>
</reference>
<evidence type="ECO:0000256" key="1">
    <source>
        <dbReference type="SAM" id="MobiDB-lite"/>
    </source>
</evidence>
<proteinExistence type="predicted"/>
<dbReference type="AlphaFoldDB" id="A0A183DH59"/>
<dbReference type="WBParaSite" id="GPUH_0000805901-mRNA-1">
    <property type="protein sequence ID" value="GPUH_0000805901-mRNA-1"/>
    <property type="gene ID" value="GPUH_0000805901"/>
</dbReference>
<protein>
    <submittedName>
        <fullName evidence="2 4">Uncharacterized protein</fullName>
    </submittedName>
</protein>
<name>A0A183DH59_9BILA</name>
<keyword evidence="3" id="KW-1185">Reference proteome</keyword>